<dbReference type="AlphaFoldDB" id="A0A9W6L1L4"/>
<dbReference type="Pfam" id="PF13408">
    <property type="entry name" value="Zn_ribbon_recom"/>
    <property type="match status" value="1"/>
</dbReference>
<reference evidence="3" key="2">
    <citation type="submission" date="2023-01" db="EMBL/GenBank/DDBJ databases">
        <authorList>
            <person name="Sun Q."/>
            <person name="Evtushenko L."/>
        </authorList>
    </citation>
    <scope>NUCLEOTIDE SEQUENCE</scope>
    <source>
        <strain evidence="3">VKM Ac-1069</strain>
    </source>
</reference>
<dbReference type="Pfam" id="PF00239">
    <property type="entry name" value="Resolvase"/>
    <property type="match status" value="1"/>
</dbReference>
<evidence type="ECO:0000313" key="3">
    <source>
        <dbReference type="EMBL" id="GLL11343.1"/>
    </source>
</evidence>
<dbReference type="Gene3D" id="3.90.1750.20">
    <property type="entry name" value="Putative Large Serine Recombinase, Chain B, Domain 2"/>
    <property type="match status" value="1"/>
</dbReference>
<evidence type="ECO:0000259" key="2">
    <source>
        <dbReference type="PROSITE" id="PS51737"/>
    </source>
</evidence>
<dbReference type="RefSeq" id="WP_037046167.1">
    <property type="nucleotide sequence ID" value="NZ_BAAAUZ010000042.1"/>
</dbReference>
<dbReference type="InterPro" id="IPR050639">
    <property type="entry name" value="SSR_resolvase"/>
</dbReference>
<dbReference type="SUPFAM" id="SSF53041">
    <property type="entry name" value="Resolvase-like"/>
    <property type="match status" value="1"/>
</dbReference>
<dbReference type="PANTHER" id="PTHR30461">
    <property type="entry name" value="DNA-INVERTASE FROM LAMBDOID PROPHAGE"/>
    <property type="match status" value="1"/>
</dbReference>
<name>A0A9W6L1L4_9PSEU</name>
<dbReference type="InterPro" id="IPR011109">
    <property type="entry name" value="DNA_bind_recombinase_dom"/>
</dbReference>
<accession>A0A9W6L1L4</accession>
<gene>
    <name evidence="3" type="ORF">GCM10017577_24840</name>
</gene>
<dbReference type="PANTHER" id="PTHR30461:SF23">
    <property type="entry name" value="DNA RECOMBINASE-RELATED"/>
    <property type="match status" value="1"/>
</dbReference>
<dbReference type="PROSITE" id="PS51737">
    <property type="entry name" value="RECOMBINASE_DNA_BIND"/>
    <property type="match status" value="1"/>
</dbReference>
<comment type="caution">
    <text evidence="3">The sequence shown here is derived from an EMBL/GenBank/DDBJ whole genome shotgun (WGS) entry which is preliminary data.</text>
</comment>
<dbReference type="SMART" id="SM00857">
    <property type="entry name" value="Resolvase"/>
    <property type="match status" value="1"/>
</dbReference>
<feature type="domain" description="Recombinase" evidence="2">
    <location>
        <begin position="165"/>
        <end position="269"/>
    </location>
</feature>
<dbReference type="InterPro" id="IPR006119">
    <property type="entry name" value="Resolv_N"/>
</dbReference>
<dbReference type="CDD" id="cd00338">
    <property type="entry name" value="Ser_Recombinase"/>
    <property type="match status" value="1"/>
</dbReference>
<keyword evidence="4" id="KW-1185">Reference proteome</keyword>
<dbReference type="EMBL" id="BSFQ01000008">
    <property type="protein sequence ID" value="GLL11343.1"/>
    <property type="molecule type" value="Genomic_DNA"/>
</dbReference>
<dbReference type="Gene3D" id="3.40.50.1390">
    <property type="entry name" value="Resolvase, N-terminal catalytic domain"/>
    <property type="match status" value="1"/>
</dbReference>
<evidence type="ECO:0000313" key="4">
    <source>
        <dbReference type="Proteomes" id="UP001143463"/>
    </source>
</evidence>
<reference evidence="3" key="1">
    <citation type="journal article" date="2014" name="Int. J. Syst. Evol. Microbiol.">
        <title>Complete genome sequence of Corynebacterium casei LMG S-19264T (=DSM 44701T), isolated from a smear-ripened cheese.</title>
        <authorList>
            <consortium name="US DOE Joint Genome Institute (JGI-PGF)"/>
            <person name="Walter F."/>
            <person name="Albersmeier A."/>
            <person name="Kalinowski J."/>
            <person name="Ruckert C."/>
        </authorList>
    </citation>
    <scope>NUCLEOTIDE SEQUENCE</scope>
    <source>
        <strain evidence="3">VKM Ac-1069</strain>
    </source>
</reference>
<dbReference type="PROSITE" id="PS51736">
    <property type="entry name" value="RECOMBINASES_3"/>
    <property type="match status" value="1"/>
</dbReference>
<dbReference type="Pfam" id="PF07508">
    <property type="entry name" value="Recombinase"/>
    <property type="match status" value="1"/>
</dbReference>
<dbReference type="GO" id="GO:0003677">
    <property type="term" value="F:DNA binding"/>
    <property type="evidence" value="ECO:0007669"/>
    <property type="project" value="InterPro"/>
</dbReference>
<feature type="domain" description="Resolvase/invertase-type recombinase catalytic" evidence="1">
    <location>
        <begin position="8"/>
        <end position="157"/>
    </location>
</feature>
<dbReference type="Proteomes" id="UP001143463">
    <property type="component" value="Unassembled WGS sequence"/>
</dbReference>
<dbReference type="InterPro" id="IPR038109">
    <property type="entry name" value="DNA_bind_recomb_sf"/>
</dbReference>
<dbReference type="InterPro" id="IPR036162">
    <property type="entry name" value="Resolvase-like_N_sf"/>
</dbReference>
<proteinExistence type="predicted"/>
<evidence type="ECO:0000259" key="1">
    <source>
        <dbReference type="PROSITE" id="PS51736"/>
    </source>
</evidence>
<dbReference type="GO" id="GO:0000150">
    <property type="term" value="F:DNA strand exchange activity"/>
    <property type="evidence" value="ECO:0007669"/>
    <property type="project" value="InterPro"/>
</dbReference>
<dbReference type="InterPro" id="IPR025827">
    <property type="entry name" value="Zn_ribbon_recom_dom"/>
</dbReference>
<protein>
    <submittedName>
        <fullName evidence="3">Serine recombinase</fullName>
    </submittedName>
</protein>
<organism evidence="3 4">
    <name type="scientific">Pseudonocardia halophobica</name>
    <dbReference type="NCBI Taxonomy" id="29401"/>
    <lineage>
        <taxon>Bacteria</taxon>
        <taxon>Bacillati</taxon>
        <taxon>Actinomycetota</taxon>
        <taxon>Actinomycetes</taxon>
        <taxon>Pseudonocardiales</taxon>
        <taxon>Pseudonocardiaceae</taxon>
        <taxon>Pseudonocardia</taxon>
    </lineage>
</organism>
<sequence length="474" mass="51731">MQATGPRRCAIYARISRDKTGAGLGVERQVSDCRQLAADLGWEVVLPPFEDNDMSAYSGKPRPAYRALLDAIRAGKVDAVLTWHSDRLHRSPTELEEWIEVCDPRGVGVHTVKAGPLDLATPAGRMVARQLGAVARYESEHRSERVAAKMLQIAQDGGFLGGVRPFGYKSGGMELESAEARAIAEATRSMLQGGSLRMIVRSWNEAGFTTTKAERAWTPDAVRDVLKRARNAGLLEHRGRVVGVAKWPAIVSEEEWQGVVTVLGDKSRRTSRGNTPRWLLSGIARCSTCGEGMVVGTSGTHRHPSYRCRSNERGGPRHVTRAAHSLDEFVSQLTVARLSMDDARDLFAPAAPEVDIAQVRGDLAGIDEQRTELAARLGRGEISLAMMDAANRPLLERQLQLEATLAQATIHSPLVDVVTADDVAGAWAKLDLQRRRGIVDALMSITVLPAPRGRRPGGAWFDPDSVQIEWRPPS</sequence>